<keyword evidence="2" id="KW-1185">Reference proteome</keyword>
<gene>
    <name evidence="1" type="ORF">C8F04DRAFT_957155</name>
</gene>
<organism evidence="1 2">
    <name type="scientific">Mycena alexandri</name>
    <dbReference type="NCBI Taxonomy" id="1745969"/>
    <lineage>
        <taxon>Eukaryota</taxon>
        <taxon>Fungi</taxon>
        <taxon>Dikarya</taxon>
        <taxon>Basidiomycota</taxon>
        <taxon>Agaricomycotina</taxon>
        <taxon>Agaricomycetes</taxon>
        <taxon>Agaricomycetidae</taxon>
        <taxon>Agaricales</taxon>
        <taxon>Marasmiineae</taxon>
        <taxon>Mycenaceae</taxon>
        <taxon>Mycena</taxon>
    </lineage>
</organism>
<dbReference type="Proteomes" id="UP001218188">
    <property type="component" value="Unassembled WGS sequence"/>
</dbReference>
<proteinExistence type="predicted"/>
<name>A0AAD6SUR7_9AGAR</name>
<dbReference type="AlphaFoldDB" id="A0AAD6SUR7"/>
<comment type="caution">
    <text evidence="1">The sequence shown here is derived from an EMBL/GenBank/DDBJ whole genome shotgun (WGS) entry which is preliminary data.</text>
</comment>
<accession>A0AAD6SUR7</accession>
<sequence length="71" mass="7764">MVRSTLRGIVYGGAGHFTARYLTADGTVWFHDGIATGRRCIQDGHLDTMDLASLSHARGKLALTLVYGREE</sequence>
<evidence type="ECO:0000313" key="1">
    <source>
        <dbReference type="EMBL" id="KAJ7033812.1"/>
    </source>
</evidence>
<reference evidence="1" key="1">
    <citation type="submission" date="2023-03" db="EMBL/GenBank/DDBJ databases">
        <title>Massive genome expansion in bonnet fungi (Mycena s.s.) driven by repeated elements and novel gene families across ecological guilds.</title>
        <authorList>
            <consortium name="Lawrence Berkeley National Laboratory"/>
            <person name="Harder C.B."/>
            <person name="Miyauchi S."/>
            <person name="Viragh M."/>
            <person name="Kuo A."/>
            <person name="Thoen E."/>
            <person name="Andreopoulos B."/>
            <person name="Lu D."/>
            <person name="Skrede I."/>
            <person name="Drula E."/>
            <person name="Henrissat B."/>
            <person name="Morin E."/>
            <person name="Kohler A."/>
            <person name="Barry K."/>
            <person name="LaButti K."/>
            <person name="Morin E."/>
            <person name="Salamov A."/>
            <person name="Lipzen A."/>
            <person name="Mereny Z."/>
            <person name="Hegedus B."/>
            <person name="Baldrian P."/>
            <person name="Stursova M."/>
            <person name="Weitz H."/>
            <person name="Taylor A."/>
            <person name="Grigoriev I.V."/>
            <person name="Nagy L.G."/>
            <person name="Martin F."/>
            <person name="Kauserud H."/>
        </authorList>
    </citation>
    <scope>NUCLEOTIDE SEQUENCE</scope>
    <source>
        <strain evidence="1">CBHHK200</strain>
    </source>
</reference>
<evidence type="ECO:0000313" key="2">
    <source>
        <dbReference type="Proteomes" id="UP001218188"/>
    </source>
</evidence>
<protein>
    <submittedName>
        <fullName evidence="1">Uncharacterized protein</fullName>
    </submittedName>
</protein>
<dbReference type="EMBL" id="JARJCM010000062">
    <property type="protein sequence ID" value="KAJ7033812.1"/>
    <property type="molecule type" value="Genomic_DNA"/>
</dbReference>